<dbReference type="InterPro" id="IPR020845">
    <property type="entry name" value="AMP-binding_CS"/>
</dbReference>
<evidence type="ECO:0000313" key="4">
    <source>
        <dbReference type="EMBL" id="OBI26013.1"/>
    </source>
</evidence>
<gene>
    <name evidence="4" type="ORF">A5710_07580</name>
</gene>
<dbReference type="InterPro" id="IPR000873">
    <property type="entry name" value="AMP-dep_synth/lig_dom"/>
</dbReference>
<dbReference type="InterPro" id="IPR050237">
    <property type="entry name" value="ATP-dep_AMP-bd_enzyme"/>
</dbReference>
<protein>
    <submittedName>
        <fullName evidence="4">AMP-binding protein</fullName>
    </submittedName>
</protein>
<feature type="transmembrane region" description="Helical" evidence="2">
    <location>
        <begin position="224"/>
        <end position="246"/>
    </location>
</feature>
<dbReference type="CDD" id="cd04433">
    <property type="entry name" value="AFD_class_I"/>
    <property type="match status" value="1"/>
</dbReference>
<dbReference type="Proteomes" id="UP000093943">
    <property type="component" value="Unassembled WGS sequence"/>
</dbReference>
<feature type="region of interest" description="Disordered" evidence="1">
    <location>
        <begin position="299"/>
        <end position="345"/>
    </location>
</feature>
<dbReference type="Gene3D" id="3.40.50.12780">
    <property type="entry name" value="N-terminal domain of ligase-like"/>
    <property type="match status" value="1"/>
</dbReference>
<accession>A0A1A2XLG6</accession>
<dbReference type="PROSITE" id="PS00455">
    <property type="entry name" value="AMP_BINDING"/>
    <property type="match status" value="1"/>
</dbReference>
<dbReference type="PANTHER" id="PTHR43767">
    <property type="entry name" value="LONG-CHAIN-FATTY-ACID--COA LIGASE"/>
    <property type="match status" value="1"/>
</dbReference>
<proteinExistence type="predicted"/>
<evidence type="ECO:0000259" key="3">
    <source>
        <dbReference type="Pfam" id="PF00501"/>
    </source>
</evidence>
<dbReference type="RefSeq" id="WP_064922584.1">
    <property type="nucleotide sequence ID" value="NZ_LZJK01000111.1"/>
</dbReference>
<organism evidence="4 5">
    <name type="scientific">Mycolicibacter sinensis (strain JDM601)</name>
    <name type="common">Mycobacterium sinense</name>
    <dbReference type="NCBI Taxonomy" id="875328"/>
    <lineage>
        <taxon>Bacteria</taxon>
        <taxon>Bacillati</taxon>
        <taxon>Actinomycetota</taxon>
        <taxon>Actinomycetes</taxon>
        <taxon>Mycobacteriales</taxon>
        <taxon>Mycobacteriaceae</taxon>
        <taxon>Mycolicibacter</taxon>
    </lineage>
</organism>
<dbReference type="AlphaFoldDB" id="A0A1A2XLG6"/>
<dbReference type="InterPro" id="IPR045851">
    <property type="entry name" value="AMP-bd_C_sf"/>
</dbReference>
<name>A0A1A2XLG6_MYCSD</name>
<dbReference type="Gene3D" id="3.30.300.30">
    <property type="match status" value="1"/>
</dbReference>
<reference evidence="5" key="1">
    <citation type="submission" date="2016-06" db="EMBL/GenBank/DDBJ databases">
        <authorList>
            <person name="Sutton G."/>
            <person name="Brinkac L."/>
            <person name="Sanka R."/>
            <person name="Adams M."/>
            <person name="Lau E."/>
            <person name="Sam S."/>
            <person name="Sreng N."/>
            <person name="Him V."/>
            <person name="Kerleguer A."/>
            <person name="Cheng S."/>
        </authorList>
    </citation>
    <scope>NUCLEOTIDE SEQUENCE [LARGE SCALE GENOMIC DNA]</scope>
    <source>
        <strain evidence="5">E1876</strain>
    </source>
</reference>
<dbReference type="EMBL" id="LZKG01000141">
    <property type="protein sequence ID" value="OBI26013.1"/>
    <property type="molecule type" value="Genomic_DNA"/>
</dbReference>
<dbReference type="OrthoDB" id="3673338at2"/>
<keyword evidence="2" id="KW-1133">Transmembrane helix</keyword>
<comment type="caution">
    <text evidence="4">The sequence shown here is derived from an EMBL/GenBank/DDBJ whole genome shotgun (WGS) entry which is preliminary data.</text>
</comment>
<dbReference type="GO" id="GO:0016878">
    <property type="term" value="F:acid-thiol ligase activity"/>
    <property type="evidence" value="ECO:0007669"/>
    <property type="project" value="UniProtKB-ARBA"/>
</dbReference>
<dbReference type="PANTHER" id="PTHR43767:SF1">
    <property type="entry name" value="NONRIBOSOMAL PEPTIDE SYNTHASE PES1 (EUROFUNG)-RELATED"/>
    <property type="match status" value="1"/>
</dbReference>
<evidence type="ECO:0000313" key="5">
    <source>
        <dbReference type="Proteomes" id="UP000093943"/>
    </source>
</evidence>
<feature type="domain" description="AMP-dependent synthetase/ligase" evidence="3">
    <location>
        <begin position="14"/>
        <end position="370"/>
    </location>
</feature>
<evidence type="ECO:0000256" key="1">
    <source>
        <dbReference type="SAM" id="MobiDB-lite"/>
    </source>
</evidence>
<keyword evidence="2" id="KW-0472">Membrane</keyword>
<evidence type="ECO:0000256" key="2">
    <source>
        <dbReference type="SAM" id="Phobius"/>
    </source>
</evidence>
<dbReference type="SUPFAM" id="SSF56801">
    <property type="entry name" value="Acetyl-CoA synthetase-like"/>
    <property type="match status" value="1"/>
</dbReference>
<keyword evidence="2" id="KW-0812">Transmembrane</keyword>
<dbReference type="Pfam" id="PF00501">
    <property type="entry name" value="AMP-binding"/>
    <property type="match status" value="1"/>
</dbReference>
<sequence>MAADALDTLPEVLAAQARSRGPHPLLICDTERISYADAEQRSAVLAGHLIALGAGRGTHVGLLYPNGAAFVVGMFAAARIGAVVVPFPTFATAPELRRQLAHSDVQILLAAETYRSHDYRRRLSEALSDADIAGAAPLFSAHTPQLRHVAFDADAVGIDVPATLKALETDVDGSDPLAIVYTSGSSGAPKGVIHTHAGLLGHQRNLNELRRLTASDILFCNSPFFWIGGFAFALLATMLAGSTLLCSNATDPGATLDLLEVEKPTVTNGFVSGISALAQHPSMARRDLSSLRRGNLYPLMAPETRPTDPELRHNMLGSTETGGPVLLSEDDTDQPEHRRGSYGRPAPGFECRVEAGELLVRGRYLMQRYHKRSQEESFDADGWLHTGDLVRVDADGFYYYLGRRDALIKTAGATVSPAEVERAIAKVTGGTVAHVVAIPDADRGQLVAAVLECDTEIDEQSLRERLKAQLSVYKIPRLFATMPAAEVPLLSSGKVDRHRLAQLFSRSSDV</sequence>
<dbReference type="InterPro" id="IPR042099">
    <property type="entry name" value="ANL_N_sf"/>
</dbReference>